<dbReference type="GO" id="GO:0019546">
    <property type="term" value="P:L-arginine deiminase pathway"/>
    <property type="evidence" value="ECO:0007669"/>
    <property type="project" value="TreeGrafter"/>
</dbReference>
<name>A0A9D2CC80_9FIRM</name>
<reference evidence="9" key="2">
    <citation type="submission" date="2021-04" db="EMBL/GenBank/DDBJ databases">
        <authorList>
            <person name="Gilroy R."/>
        </authorList>
    </citation>
    <scope>NUCLEOTIDE SEQUENCE</scope>
    <source>
        <strain evidence="9">CHK33-7979</strain>
    </source>
</reference>
<feature type="domain" description="Aspartate/glutamate/uridylate kinase" evidence="8">
    <location>
        <begin position="4"/>
        <end position="292"/>
    </location>
</feature>
<gene>
    <name evidence="9" type="ORF">H9826_01220</name>
</gene>
<dbReference type="InterPro" id="IPR003964">
    <property type="entry name" value="Carb_kinase"/>
</dbReference>
<dbReference type="PANTHER" id="PTHR30409">
    <property type="entry name" value="CARBAMATE KINASE"/>
    <property type="match status" value="1"/>
</dbReference>
<evidence type="ECO:0000256" key="3">
    <source>
        <dbReference type="ARBA" id="ARBA00013070"/>
    </source>
</evidence>
<dbReference type="PIRSF" id="PIRSF000723">
    <property type="entry name" value="Carbamate_kin"/>
    <property type="match status" value="1"/>
</dbReference>
<dbReference type="AlphaFoldDB" id="A0A9D2CC80"/>
<evidence type="ECO:0000256" key="2">
    <source>
        <dbReference type="ARBA" id="ARBA00011066"/>
    </source>
</evidence>
<evidence type="ECO:0000259" key="8">
    <source>
        <dbReference type="Pfam" id="PF00696"/>
    </source>
</evidence>
<comment type="pathway">
    <text evidence="1">Metabolic intermediate metabolism; carbamoyl phosphate degradation; CO(2) and NH(3) from carbamoyl phosphate: step 1/1.</text>
</comment>
<evidence type="ECO:0000256" key="7">
    <source>
        <dbReference type="PIRNR" id="PIRNR000723"/>
    </source>
</evidence>
<dbReference type="GO" id="GO:0008804">
    <property type="term" value="F:carbamate kinase activity"/>
    <property type="evidence" value="ECO:0007669"/>
    <property type="project" value="UniProtKB-EC"/>
</dbReference>
<dbReference type="CDD" id="cd04235">
    <property type="entry name" value="AAK_CK"/>
    <property type="match status" value="1"/>
</dbReference>
<protein>
    <recommendedName>
        <fullName evidence="3 7">Carbamate kinase</fullName>
    </recommendedName>
</protein>
<dbReference type="PANTHER" id="PTHR30409:SF1">
    <property type="entry name" value="CARBAMATE KINASE-RELATED"/>
    <property type="match status" value="1"/>
</dbReference>
<comment type="catalytic activity">
    <reaction evidence="6">
        <text>hydrogencarbonate + NH4(+) + ATP = carbamoyl phosphate + ADP + H2O + H(+)</text>
        <dbReference type="Rhea" id="RHEA:10152"/>
        <dbReference type="ChEBI" id="CHEBI:15377"/>
        <dbReference type="ChEBI" id="CHEBI:15378"/>
        <dbReference type="ChEBI" id="CHEBI:17544"/>
        <dbReference type="ChEBI" id="CHEBI:28938"/>
        <dbReference type="ChEBI" id="CHEBI:30616"/>
        <dbReference type="ChEBI" id="CHEBI:58228"/>
        <dbReference type="ChEBI" id="CHEBI:456216"/>
        <dbReference type="EC" id="2.7.2.2"/>
    </reaction>
</comment>
<organism evidence="9 10">
    <name type="scientific">Candidatus Intestinimonas merdavium</name>
    <dbReference type="NCBI Taxonomy" id="2838622"/>
    <lineage>
        <taxon>Bacteria</taxon>
        <taxon>Bacillati</taxon>
        <taxon>Bacillota</taxon>
        <taxon>Clostridia</taxon>
        <taxon>Eubacteriales</taxon>
        <taxon>Intestinimonas</taxon>
    </lineage>
</organism>
<accession>A0A9D2CC80</accession>
<evidence type="ECO:0000256" key="4">
    <source>
        <dbReference type="ARBA" id="ARBA00022679"/>
    </source>
</evidence>
<evidence type="ECO:0000313" key="9">
    <source>
        <dbReference type="EMBL" id="HIY72581.1"/>
    </source>
</evidence>
<dbReference type="Pfam" id="PF00696">
    <property type="entry name" value="AA_kinase"/>
    <property type="match status" value="1"/>
</dbReference>
<dbReference type="EMBL" id="DXCX01000015">
    <property type="protein sequence ID" value="HIY72581.1"/>
    <property type="molecule type" value="Genomic_DNA"/>
</dbReference>
<evidence type="ECO:0000256" key="5">
    <source>
        <dbReference type="ARBA" id="ARBA00022777"/>
    </source>
</evidence>
<sequence>MARRIVAAIGGNALGETLPEQRRAAGETARVLGGLIQGGDQIVLVHGSGPQIGLISAAMTGLARRDPEHPMAPLSVCTAMAQGYIGYDLQNALGEELLRRGIRRPVVTLLTQVEVDPADPAFDHPDKPIGPFLTEAEAREMECRGNPVMEDAGRGWRRAVASPQPKRVVELESIRTLLDGGSVVVAGGGGGIPVAAVGNALKGVGAVVDKDFTAALLARELNAQVLLILTGVAGVAIHYGKPNQRWLTHMTVPVAETYLSRGEFPPGSMRPKVAAGAAFAKSASGRRCVITDLAHAEEALRGQAGTTIA</sequence>
<dbReference type="Gene3D" id="3.40.1160.10">
    <property type="entry name" value="Acetylglutamate kinase-like"/>
    <property type="match status" value="1"/>
</dbReference>
<dbReference type="InterPro" id="IPR001048">
    <property type="entry name" value="Asp/Glu/Uridylate_kinase"/>
</dbReference>
<dbReference type="PRINTS" id="PR01469">
    <property type="entry name" value="CARBMTKINASE"/>
</dbReference>
<comment type="caution">
    <text evidence="9">The sequence shown here is derived from an EMBL/GenBank/DDBJ whole genome shotgun (WGS) entry which is preliminary data.</text>
</comment>
<reference evidence="9" key="1">
    <citation type="journal article" date="2021" name="PeerJ">
        <title>Extensive microbial diversity within the chicken gut microbiome revealed by metagenomics and culture.</title>
        <authorList>
            <person name="Gilroy R."/>
            <person name="Ravi A."/>
            <person name="Getino M."/>
            <person name="Pursley I."/>
            <person name="Horton D.L."/>
            <person name="Alikhan N.F."/>
            <person name="Baker D."/>
            <person name="Gharbi K."/>
            <person name="Hall N."/>
            <person name="Watson M."/>
            <person name="Adriaenssens E.M."/>
            <person name="Foster-Nyarko E."/>
            <person name="Jarju S."/>
            <person name="Secka A."/>
            <person name="Antonio M."/>
            <person name="Oren A."/>
            <person name="Chaudhuri R.R."/>
            <person name="La Ragione R."/>
            <person name="Hildebrand F."/>
            <person name="Pallen M.J."/>
        </authorList>
    </citation>
    <scope>NUCLEOTIDE SEQUENCE</scope>
    <source>
        <strain evidence="9">CHK33-7979</strain>
    </source>
</reference>
<comment type="similarity">
    <text evidence="2 7">Belongs to the carbamate kinase family.</text>
</comment>
<evidence type="ECO:0000256" key="6">
    <source>
        <dbReference type="ARBA" id="ARBA00048467"/>
    </source>
</evidence>
<evidence type="ECO:0000256" key="1">
    <source>
        <dbReference type="ARBA" id="ARBA00005118"/>
    </source>
</evidence>
<dbReference type="InterPro" id="IPR036393">
    <property type="entry name" value="AceGlu_kinase-like_sf"/>
</dbReference>
<dbReference type="SUPFAM" id="SSF53633">
    <property type="entry name" value="Carbamate kinase-like"/>
    <property type="match status" value="1"/>
</dbReference>
<evidence type="ECO:0000313" key="10">
    <source>
        <dbReference type="Proteomes" id="UP000886824"/>
    </source>
</evidence>
<dbReference type="GO" id="GO:0005829">
    <property type="term" value="C:cytosol"/>
    <property type="evidence" value="ECO:0007669"/>
    <property type="project" value="TreeGrafter"/>
</dbReference>
<dbReference type="Proteomes" id="UP000886824">
    <property type="component" value="Unassembled WGS sequence"/>
</dbReference>
<dbReference type="NCBIfam" id="NF009007">
    <property type="entry name" value="PRK12352.1"/>
    <property type="match status" value="1"/>
</dbReference>
<proteinExistence type="inferred from homology"/>
<keyword evidence="4 7" id="KW-0808">Transferase</keyword>
<keyword evidence="5 7" id="KW-0418">Kinase</keyword>